<sequence length="924" mass="101890">MKSKFFIVNTIICAVLIAAFIAFNIVLAYSFDLLSMYFGNMGLDLDNPETEAAQAESKAFTEEIVKEGVVLLRNENEALPLKAGNIDLFGWSTVDPVVGGSGGSGGASGANVNIRTSLENAGFKVNEDLYDMYVDYGGSRSGDPTNPNNIYGTYTPNFVIPEPSVSDTSVYTSELLAEAKEFSDVAMVTFGRTSGEGFDLPHKYLEMTQEEKDLAKYLTDNYSKVIVLLNANAPMEIGYLEDIGVDAILFMPGPGKEGISALGKILNGTYVPSGRLVDTFAYEHESLPAYYYANRPGSFVYEDYKDAALGQNHYERRYYVDYVEDIYVGYKWYETAAAEGFLDYDETVQYPFGHGLSYTTFTKEVTDVRGDLRSDEIEVDVKVTNTGDVAGKDVVQIYVTPPYTDGGIEKAYVDLVGFAKTGVIEPDGSATVTVKVDPFEIASYDWDDANDDGETGYILEKGKYELKLMENSHDLIAVAEEYELGSDILITEDPVTGAEIKNLFDDASGQDETEPVEYLSRADFKGTYPEAHEVPDVIETDLVGRKQSKAVTDSTDLGWEEEKNVEKITTGADNGLTIDDLDGLTYEDPEYKERMQLLLDQLTIEDMETMICNNNYKFAPIESIGFEGMTTGEGPQGLSAWMSGISGVNFPVAMMVGQTWNTEIAAEEARMFAREARAAGVGAYMAPATNIHRTPYSGRNFEYYSEDGFLAGKMAAAVTYSAREEGIIMYVKHFGLNDQDSYRGERFTSIYTWCNEQAMREIYLKPFEIAVKEGRTLGIMSSFNRIGATWAGASKALLTDLLRTEWGFVGSVITDMYDGNADWMSEEQGLFAGQDTWLSVPFGGSPGLSDEALASPTIQKYMRIACEHIINTLAQATVSPADVPADWFYHVALPIDIVVGVLILGYGVFIVVWTIRKNKKGKAQ</sequence>
<dbReference type="InterPro" id="IPR036962">
    <property type="entry name" value="Glyco_hydro_3_N_sf"/>
</dbReference>
<protein>
    <submittedName>
        <fullName evidence="5">Glycoside hydrolase family 3 C-terminal domain-containing protein</fullName>
    </submittedName>
</protein>
<dbReference type="InterPro" id="IPR050288">
    <property type="entry name" value="Cellulose_deg_GH3"/>
</dbReference>
<dbReference type="Gene3D" id="3.40.50.1700">
    <property type="entry name" value="Glycoside hydrolase family 3 C-terminal domain"/>
    <property type="match status" value="1"/>
</dbReference>
<evidence type="ECO:0000313" key="6">
    <source>
        <dbReference type="Proteomes" id="UP000823990"/>
    </source>
</evidence>
<keyword evidence="3" id="KW-0812">Transmembrane</keyword>
<feature type="transmembrane region" description="Helical" evidence="3">
    <location>
        <begin position="887"/>
        <end position="915"/>
    </location>
</feature>
<dbReference type="SUPFAM" id="SSF51445">
    <property type="entry name" value="(Trans)glycosidases"/>
    <property type="match status" value="1"/>
</dbReference>
<reference evidence="5" key="1">
    <citation type="journal article" date="2021" name="PeerJ">
        <title>Extensive microbial diversity within the chicken gut microbiome revealed by metagenomics and culture.</title>
        <authorList>
            <person name="Gilroy R."/>
            <person name="Ravi A."/>
            <person name="Getino M."/>
            <person name="Pursley I."/>
            <person name="Horton D.L."/>
            <person name="Alikhan N.F."/>
            <person name="Baker D."/>
            <person name="Gharbi K."/>
            <person name="Hall N."/>
            <person name="Watson M."/>
            <person name="Adriaenssens E.M."/>
            <person name="Foster-Nyarko E."/>
            <person name="Jarju S."/>
            <person name="Secka A."/>
            <person name="Antonio M."/>
            <person name="Oren A."/>
            <person name="Chaudhuri R.R."/>
            <person name="La Ragione R."/>
            <person name="Hildebrand F."/>
            <person name="Pallen M.J."/>
        </authorList>
    </citation>
    <scope>NUCLEOTIDE SEQUENCE</scope>
    <source>
        <strain evidence="5">12435</strain>
    </source>
</reference>
<dbReference type="AlphaFoldDB" id="A0A9D1PZH0"/>
<name>A0A9D1PZH0_9FIRM</name>
<dbReference type="Pfam" id="PF01915">
    <property type="entry name" value="Glyco_hydro_3_C"/>
    <property type="match status" value="1"/>
</dbReference>
<gene>
    <name evidence="5" type="ORF">H9892_02235</name>
</gene>
<dbReference type="InterPro" id="IPR017853">
    <property type="entry name" value="GH"/>
</dbReference>
<dbReference type="InterPro" id="IPR013783">
    <property type="entry name" value="Ig-like_fold"/>
</dbReference>
<dbReference type="InterPro" id="IPR036881">
    <property type="entry name" value="Glyco_hydro_3_C_sf"/>
</dbReference>
<comment type="caution">
    <text evidence="5">The sequence shown here is derived from an EMBL/GenBank/DDBJ whole genome shotgun (WGS) entry which is preliminary data.</text>
</comment>
<dbReference type="Pfam" id="PF14310">
    <property type="entry name" value="Fn3-like"/>
    <property type="match status" value="1"/>
</dbReference>
<accession>A0A9D1PZH0</accession>
<evidence type="ECO:0000259" key="4">
    <source>
        <dbReference type="SMART" id="SM01217"/>
    </source>
</evidence>
<dbReference type="GO" id="GO:0005975">
    <property type="term" value="P:carbohydrate metabolic process"/>
    <property type="evidence" value="ECO:0007669"/>
    <property type="project" value="InterPro"/>
</dbReference>
<dbReference type="PANTHER" id="PTHR42715:SF10">
    <property type="entry name" value="BETA-GLUCOSIDASE"/>
    <property type="match status" value="1"/>
</dbReference>
<comment type="similarity">
    <text evidence="1">Belongs to the glycosyl hydrolase 3 family.</text>
</comment>
<dbReference type="InterPro" id="IPR002772">
    <property type="entry name" value="Glyco_hydro_3_C"/>
</dbReference>
<keyword evidence="2 5" id="KW-0378">Hydrolase</keyword>
<dbReference type="InterPro" id="IPR001764">
    <property type="entry name" value="Glyco_hydro_3_N"/>
</dbReference>
<dbReference type="GO" id="GO:0004553">
    <property type="term" value="F:hydrolase activity, hydrolyzing O-glycosyl compounds"/>
    <property type="evidence" value="ECO:0007669"/>
    <property type="project" value="InterPro"/>
</dbReference>
<evidence type="ECO:0000313" key="5">
    <source>
        <dbReference type="EMBL" id="HIW02138.1"/>
    </source>
</evidence>
<dbReference type="PANTHER" id="PTHR42715">
    <property type="entry name" value="BETA-GLUCOSIDASE"/>
    <property type="match status" value="1"/>
</dbReference>
<evidence type="ECO:0000256" key="2">
    <source>
        <dbReference type="ARBA" id="ARBA00022801"/>
    </source>
</evidence>
<evidence type="ECO:0000256" key="1">
    <source>
        <dbReference type="ARBA" id="ARBA00005336"/>
    </source>
</evidence>
<dbReference type="SMART" id="SM01217">
    <property type="entry name" value="Fn3_like"/>
    <property type="match status" value="1"/>
</dbReference>
<keyword evidence="3" id="KW-1133">Transmembrane helix</keyword>
<dbReference type="Gene3D" id="3.20.20.300">
    <property type="entry name" value="Glycoside hydrolase, family 3, N-terminal domain"/>
    <property type="match status" value="1"/>
</dbReference>
<dbReference type="Gene3D" id="2.60.40.10">
    <property type="entry name" value="Immunoglobulins"/>
    <property type="match status" value="1"/>
</dbReference>
<dbReference type="EMBL" id="DXHS01000039">
    <property type="protein sequence ID" value="HIW02138.1"/>
    <property type="molecule type" value="Genomic_DNA"/>
</dbReference>
<dbReference type="InterPro" id="IPR026891">
    <property type="entry name" value="Fn3-like"/>
</dbReference>
<proteinExistence type="inferred from homology"/>
<dbReference type="Proteomes" id="UP000823990">
    <property type="component" value="Unassembled WGS sequence"/>
</dbReference>
<reference evidence="5" key="2">
    <citation type="submission" date="2021-04" db="EMBL/GenBank/DDBJ databases">
        <authorList>
            <person name="Gilroy R."/>
        </authorList>
    </citation>
    <scope>NUCLEOTIDE SEQUENCE</scope>
    <source>
        <strain evidence="5">12435</strain>
    </source>
</reference>
<keyword evidence="3" id="KW-0472">Membrane</keyword>
<organism evidence="5 6">
    <name type="scientific">Candidatus Protoclostridium stercorigallinarum</name>
    <dbReference type="NCBI Taxonomy" id="2838741"/>
    <lineage>
        <taxon>Bacteria</taxon>
        <taxon>Bacillati</taxon>
        <taxon>Bacillota</taxon>
        <taxon>Clostridia</taxon>
        <taxon>Candidatus Protoclostridium</taxon>
    </lineage>
</organism>
<feature type="domain" description="Fibronectin type III-like" evidence="4">
    <location>
        <begin position="393"/>
        <end position="472"/>
    </location>
</feature>
<dbReference type="Pfam" id="PF00933">
    <property type="entry name" value="Glyco_hydro_3"/>
    <property type="match status" value="1"/>
</dbReference>
<evidence type="ECO:0000256" key="3">
    <source>
        <dbReference type="SAM" id="Phobius"/>
    </source>
</evidence>
<dbReference type="SUPFAM" id="SSF52279">
    <property type="entry name" value="Beta-D-glucan exohydrolase, C-terminal domain"/>
    <property type="match status" value="1"/>
</dbReference>
<dbReference type="PRINTS" id="PR00133">
    <property type="entry name" value="GLHYDRLASE3"/>
</dbReference>